<keyword evidence="1" id="KW-0496">Mitochondrion</keyword>
<sequence length="43" mass="4939">MDLAQKHLNKLRNQQNQLLLGLYLDMVAKLLALYEVLAVEKEG</sequence>
<name>A0A117NIV3_PICGL</name>
<protein>
    <submittedName>
        <fullName evidence="1">Uncharacterized protein</fullName>
    </submittedName>
</protein>
<accession>A0A117NIV3</accession>
<proteinExistence type="predicted"/>
<comment type="caution">
    <text evidence="1">The sequence shown here is derived from an EMBL/GenBank/DDBJ whole genome shotgun (WGS) entry which is preliminary data.</text>
</comment>
<reference evidence="1" key="1">
    <citation type="journal article" date="2015" name="Genome Biol. Evol.">
        <title>Organellar Genomes of White Spruce (Picea glauca): Assembly and Annotation.</title>
        <authorList>
            <person name="Jackman S.D."/>
            <person name="Warren R.L."/>
            <person name="Gibb E.A."/>
            <person name="Vandervalk B.P."/>
            <person name="Mohamadi H."/>
            <person name="Chu J."/>
            <person name="Raymond A."/>
            <person name="Pleasance S."/>
            <person name="Coope R."/>
            <person name="Wildung M.R."/>
            <person name="Ritland C.E."/>
            <person name="Bousquet J."/>
            <person name="Jones S.J."/>
            <person name="Bohlmann J."/>
            <person name="Birol I."/>
        </authorList>
    </citation>
    <scope>NUCLEOTIDE SEQUENCE [LARGE SCALE GENOMIC DNA]</scope>
    <source>
        <tissue evidence="1">Flushing bud</tissue>
    </source>
</reference>
<dbReference type="AlphaFoldDB" id="A0A117NIV3"/>
<geneLocation type="mitochondrion" evidence="1"/>
<organism evidence="1">
    <name type="scientific">Picea glauca</name>
    <name type="common">White spruce</name>
    <name type="synonym">Pinus glauca</name>
    <dbReference type="NCBI Taxonomy" id="3330"/>
    <lineage>
        <taxon>Eukaryota</taxon>
        <taxon>Viridiplantae</taxon>
        <taxon>Streptophyta</taxon>
        <taxon>Embryophyta</taxon>
        <taxon>Tracheophyta</taxon>
        <taxon>Spermatophyta</taxon>
        <taxon>Pinopsida</taxon>
        <taxon>Pinidae</taxon>
        <taxon>Conifers I</taxon>
        <taxon>Pinales</taxon>
        <taxon>Pinaceae</taxon>
        <taxon>Picea</taxon>
    </lineage>
</organism>
<evidence type="ECO:0000313" key="1">
    <source>
        <dbReference type="EMBL" id="KUM50572.1"/>
    </source>
</evidence>
<gene>
    <name evidence="1" type="ORF">ABT39_MTgene416</name>
</gene>
<dbReference type="EMBL" id="LKAM01000001">
    <property type="protein sequence ID" value="KUM50572.1"/>
    <property type="molecule type" value="Genomic_DNA"/>
</dbReference>